<gene>
    <name evidence="1" type="ORF">HNR51_001293</name>
</gene>
<dbReference type="EMBL" id="JACJIB010000002">
    <property type="protein sequence ID" value="MBA8912225.1"/>
    <property type="molecule type" value="Genomic_DNA"/>
</dbReference>
<dbReference type="Proteomes" id="UP000543554">
    <property type="component" value="Unassembled WGS sequence"/>
</dbReference>
<sequence length="117" mass="12760">MTPEKFKSDVQTAYKKAIANRNSWTHHDEHNRIFDGITVFGREAGVDLIQSVIGSIAREAVQAAEAKRNALTLRPGKVGKAALTGIVETLREMTGLPVSEGNGVITIAWAKDEPDLY</sequence>
<reference evidence="1 2" key="1">
    <citation type="submission" date="2020-08" db="EMBL/GenBank/DDBJ databases">
        <title>Genomic Encyclopedia of Type Strains, Phase IV (KMG-IV): sequencing the most valuable type-strain genomes for metagenomic binning, comparative biology and taxonomic classification.</title>
        <authorList>
            <person name="Goeker M."/>
        </authorList>
    </citation>
    <scope>NUCLEOTIDE SEQUENCE [LARGE SCALE GENOMIC DNA]</scope>
    <source>
        <strain evidence="1 2">DSM 11490</strain>
    </source>
</reference>
<evidence type="ECO:0000313" key="1">
    <source>
        <dbReference type="EMBL" id="MBA8912225.1"/>
    </source>
</evidence>
<organism evidence="1 2">
    <name type="scientific">Methylorubrum thiocyanatum</name>
    <dbReference type="NCBI Taxonomy" id="47958"/>
    <lineage>
        <taxon>Bacteria</taxon>
        <taxon>Pseudomonadati</taxon>
        <taxon>Pseudomonadota</taxon>
        <taxon>Alphaproteobacteria</taxon>
        <taxon>Hyphomicrobiales</taxon>
        <taxon>Methylobacteriaceae</taxon>
        <taxon>Methylorubrum</taxon>
    </lineage>
</organism>
<evidence type="ECO:0000313" key="2">
    <source>
        <dbReference type="Proteomes" id="UP000543554"/>
    </source>
</evidence>
<name>A0AA40VAP6_9HYPH</name>
<protein>
    <submittedName>
        <fullName evidence="1">Uncharacterized protein</fullName>
    </submittedName>
</protein>
<dbReference type="RefSeq" id="WP_182554352.1">
    <property type="nucleotide sequence ID" value="NZ_BPRF01000012.1"/>
</dbReference>
<accession>A0AA40VAP6</accession>
<keyword evidence="2" id="KW-1185">Reference proteome</keyword>
<comment type="caution">
    <text evidence="1">The sequence shown here is derived from an EMBL/GenBank/DDBJ whole genome shotgun (WGS) entry which is preliminary data.</text>
</comment>
<dbReference type="AlphaFoldDB" id="A0AA40VAP6"/>
<proteinExistence type="predicted"/>